<protein>
    <submittedName>
        <fullName evidence="2">Uncharacterized protein isoform X1</fullName>
    </submittedName>
</protein>
<gene>
    <name evidence="2" type="primary">LOC103909421</name>
</gene>
<keyword evidence="1" id="KW-1185">Reference proteome</keyword>
<proteinExistence type="predicted"/>
<reference evidence="2" key="1">
    <citation type="submission" date="2025-08" db="UniProtKB">
        <authorList>
            <consortium name="RefSeq"/>
        </authorList>
    </citation>
    <scope>IDENTIFICATION</scope>
    <source>
        <strain evidence="2">Tuebingen</strain>
        <tissue evidence="2">Fibroblasts and whole tissue</tissue>
    </source>
</reference>
<organism evidence="1 2">
    <name type="scientific">Danio rerio</name>
    <name type="common">Zebrafish</name>
    <name type="synonym">Brachydanio rerio</name>
    <dbReference type="NCBI Taxonomy" id="7955"/>
    <lineage>
        <taxon>Eukaryota</taxon>
        <taxon>Metazoa</taxon>
        <taxon>Chordata</taxon>
        <taxon>Craniata</taxon>
        <taxon>Vertebrata</taxon>
        <taxon>Euteleostomi</taxon>
        <taxon>Actinopterygii</taxon>
        <taxon>Neopterygii</taxon>
        <taxon>Teleostei</taxon>
        <taxon>Ostariophysi</taxon>
        <taxon>Cypriniformes</taxon>
        <taxon>Danionidae</taxon>
        <taxon>Danioninae</taxon>
        <taxon>Danio</taxon>
    </lineage>
</organism>
<dbReference type="RefSeq" id="XP_073791868.1">
    <property type="nucleotide sequence ID" value="XM_073935767.1"/>
</dbReference>
<accession>A0AC58ICA5</accession>
<name>A0AC58ICA5_DANRE</name>
<evidence type="ECO:0000313" key="1">
    <source>
        <dbReference type="Proteomes" id="UP000000437"/>
    </source>
</evidence>
<sequence>MKFSSRLLFGLLMPCLYFRGSSELSVNQSPSSITVNEGESAQISCCWSTSTHSVKVVWYINETKLSDPKQKLQDHQNMNCSILNLTNIQKNDTGHYVCEVTQDIPVLEKKNGTGTQLFVAVSKLDATMTDEVSHLPETTEASDTTLDPMSSALVSTIVMSTICSGSSELSVYQSPSSITVNEGESAQISCCWSTSTYSVKVVWYINETKLSDPKQKLQDHQNKSCSTLHLTNILKNDTGHYVCEVTQDIPVLQKKKGTGTNVSISIIELETTTNDNIHAVSKIPIVRGNSSLGNVMMIYIFRSLPFICLLSAFFYLNKTCKRVTLSKPGHGVARGRGRDRGNGVRPPREWIHVWCAPASDPTEGALDHKRRTDGR</sequence>
<evidence type="ECO:0000313" key="2">
    <source>
        <dbReference type="RefSeq" id="XP_073791868.1"/>
    </source>
</evidence>
<dbReference type="Proteomes" id="UP000000437">
    <property type="component" value="Chromosome 21"/>
</dbReference>